<feature type="transmembrane region" description="Helical" evidence="7">
    <location>
        <begin position="25"/>
        <end position="43"/>
    </location>
</feature>
<evidence type="ECO:0000256" key="3">
    <source>
        <dbReference type="ARBA" id="ARBA00022692"/>
    </source>
</evidence>
<feature type="transmembrane region" description="Helical" evidence="7">
    <location>
        <begin position="82"/>
        <end position="102"/>
    </location>
</feature>
<keyword evidence="5" id="KW-0406">Ion transport</keyword>
<evidence type="ECO:0000256" key="2">
    <source>
        <dbReference type="ARBA" id="ARBA00022448"/>
    </source>
</evidence>
<proteinExistence type="predicted"/>
<dbReference type="PANTHER" id="PTHR32468:SF0">
    <property type="entry name" value="K(+)_H(+) ANTIPORTER 1"/>
    <property type="match status" value="1"/>
</dbReference>
<comment type="caution">
    <text evidence="9">The sequence shown here is derived from an EMBL/GenBank/DDBJ whole genome shotgun (WGS) entry which is preliminary data.</text>
</comment>
<evidence type="ECO:0000259" key="8">
    <source>
        <dbReference type="Pfam" id="PF00999"/>
    </source>
</evidence>
<feature type="transmembrane region" description="Helical" evidence="7">
    <location>
        <begin position="392"/>
        <end position="414"/>
    </location>
</feature>
<keyword evidence="6 7" id="KW-0472">Membrane</keyword>
<dbReference type="Pfam" id="PF00999">
    <property type="entry name" value="Na_H_Exchanger"/>
    <property type="match status" value="1"/>
</dbReference>
<feature type="transmembrane region" description="Helical" evidence="7">
    <location>
        <begin position="114"/>
        <end position="139"/>
    </location>
</feature>
<dbReference type="Gene3D" id="1.20.1530.20">
    <property type="match status" value="1"/>
</dbReference>
<evidence type="ECO:0000256" key="5">
    <source>
        <dbReference type="ARBA" id="ARBA00023065"/>
    </source>
</evidence>
<feature type="transmembrane region" description="Helical" evidence="7">
    <location>
        <begin position="273"/>
        <end position="298"/>
    </location>
</feature>
<feature type="domain" description="Cation/H+ exchanger transmembrane" evidence="8">
    <location>
        <begin position="93"/>
        <end position="475"/>
    </location>
</feature>
<feature type="transmembrane region" description="Helical" evidence="7">
    <location>
        <begin position="365"/>
        <end position="386"/>
    </location>
</feature>
<dbReference type="RefSeq" id="WP_282334471.1">
    <property type="nucleotide sequence ID" value="NZ_JASBRG010000007.1"/>
</dbReference>
<evidence type="ECO:0000313" key="10">
    <source>
        <dbReference type="Proteomes" id="UP001226434"/>
    </source>
</evidence>
<evidence type="ECO:0000256" key="4">
    <source>
        <dbReference type="ARBA" id="ARBA00022989"/>
    </source>
</evidence>
<accession>A0ABT6RCR7</accession>
<dbReference type="Proteomes" id="UP001226434">
    <property type="component" value="Unassembled WGS sequence"/>
</dbReference>
<name>A0ABT6RCR7_9BACT</name>
<reference evidence="9 10" key="1">
    <citation type="submission" date="2023-05" db="EMBL/GenBank/DDBJ databases">
        <title>Genome sequence of Pinibacter sp. MAH-24.</title>
        <authorList>
            <person name="Huq M.A."/>
        </authorList>
    </citation>
    <scope>NUCLEOTIDE SEQUENCE [LARGE SCALE GENOMIC DNA]</scope>
    <source>
        <strain evidence="9 10">MAH-24</strain>
    </source>
</reference>
<evidence type="ECO:0000256" key="7">
    <source>
        <dbReference type="SAM" id="Phobius"/>
    </source>
</evidence>
<comment type="subcellular location">
    <subcellularLocation>
        <location evidence="1">Membrane</location>
        <topology evidence="1">Multi-pass membrane protein</topology>
    </subcellularLocation>
</comment>
<feature type="transmembrane region" description="Helical" evidence="7">
    <location>
        <begin position="176"/>
        <end position="200"/>
    </location>
</feature>
<keyword evidence="10" id="KW-1185">Reference proteome</keyword>
<dbReference type="InterPro" id="IPR038770">
    <property type="entry name" value="Na+/solute_symporter_sf"/>
</dbReference>
<keyword evidence="4 7" id="KW-1133">Transmembrane helix</keyword>
<feature type="transmembrane region" description="Helical" evidence="7">
    <location>
        <begin position="206"/>
        <end position="232"/>
    </location>
</feature>
<dbReference type="PANTHER" id="PTHR32468">
    <property type="entry name" value="CATION/H + ANTIPORTER"/>
    <property type="match status" value="1"/>
</dbReference>
<organism evidence="9 10">
    <name type="scientific">Pinibacter soli</name>
    <dbReference type="NCBI Taxonomy" id="3044211"/>
    <lineage>
        <taxon>Bacteria</taxon>
        <taxon>Pseudomonadati</taxon>
        <taxon>Bacteroidota</taxon>
        <taxon>Chitinophagia</taxon>
        <taxon>Chitinophagales</taxon>
        <taxon>Chitinophagaceae</taxon>
        <taxon>Pinibacter</taxon>
    </lineage>
</organism>
<dbReference type="InterPro" id="IPR006153">
    <property type="entry name" value="Cation/H_exchanger_TM"/>
</dbReference>
<feature type="transmembrane region" description="Helical" evidence="7">
    <location>
        <begin position="145"/>
        <end position="164"/>
    </location>
</feature>
<gene>
    <name evidence="9" type="ORF">QJ048_11350</name>
</gene>
<evidence type="ECO:0000313" key="9">
    <source>
        <dbReference type="EMBL" id="MDI3320374.1"/>
    </source>
</evidence>
<evidence type="ECO:0000256" key="6">
    <source>
        <dbReference type="ARBA" id="ARBA00023136"/>
    </source>
</evidence>
<keyword evidence="3 7" id="KW-0812">Transmembrane</keyword>
<dbReference type="InterPro" id="IPR050794">
    <property type="entry name" value="CPA2_transporter"/>
</dbReference>
<evidence type="ECO:0000256" key="1">
    <source>
        <dbReference type="ARBA" id="ARBA00004141"/>
    </source>
</evidence>
<feature type="transmembrane region" description="Helical" evidence="7">
    <location>
        <begin position="310"/>
        <end position="329"/>
    </location>
</feature>
<keyword evidence="2" id="KW-0813">Transport</keyword>
<sequence>MNSNIEEYFEVETLSHVSIMRKLSLLFYTLVVAFCGTAIYFIAQFGSKLQKAGLNHAHKPVSGNSFGLFADSLQHSLTHPSAILLLQIITIVVVARVFGFIFNKIGQPAVIGEIIAGIVLGPSVLGLFFPGVSGFIFPAASLGNLNFLSQIGLMLFMFVIGMELDIEHVRKQAKDAVVISHASIIIPYTLGMGLACLMYTQFAPTSISFLSFALFLGIAMSITAFPVLARIIQERGLTKTKLGSMALTCAAADDVTAWCILAAVIAIVKAGTIVTALYTIALAVGYVLFMLMVLKPFLNRLGSIYAGREMVSKAVMAFVFMILLGSAYATEVIGIHALFGAFLAGVIMPDNFNFRKIVTDKVEDISIVLLLPLFFVLTGLRTQIGLLNTPELWLACGGITLVAVAGKFGGSTFAARIMGQSWRDSLSIGALMNTRGLMELVVLNIGYDLGILSPQVFAMMVIMAIVTTFMTGPALELINWFFKGKDAAKRPAVANTRTFKILLSFDAAESGRKLLQLASQLMGRKQLNNHITAINLTYNPDITTTQIEEFEKESFSHIREEAKKMKLQLNTRYQPVIDVRKEIVKITEDEHYDFMLIDAGKSLLKGTFLGSLFQATKVLYPENLLKTITGDKKLMPQLLPTNDMIDQKATTFIEEAKCSIGVFIDKDYRNSKDIFMPMFHPSDASLLRYAKKFIQNNESKLVVLDALSNVHENEYWDKEVAEIQSEYPASIELASDRTINKSLLSKFSLTLISYESWNSLVASKSVWLEHVPSVLIIKHTEVPEDAPLNAGTMARLATKLIINKE</sequence>
<dbReference type="EMBL" id="JASBRG010000007">
    <property type="protein sequence ID" value="MDI3320374.1"/>
    <property type="molecule type" value="Genomic_DNA"/>
</dbReference>
<protein>
    <submittedName>
        <fullName evidence="9">Cation:proton antiporter</fullName>
    </submittedName>
</protein>